<dbReference type="Gene3D" id="1.20.120.450">
    <property type="entry name" value="dinb family like domain"/>
    <property type="match status" value="1"/>
</dbReference>
<evidence type="ECO:0000313" key="2">
    <source>
        <dbReference type="Proteomes" id="UP000193450"/>
    </source>
</evidence>
<reference evidence="1 2" key="1">
    <citation type="submission" date="2016-11" db="EMBL/GenBank/DDBJ databases">
        <title>Trade-off between light-utilization and light-protection in marine flavobacteria.</title>
        <authorList>
            <person name="Kumagai Y."/>
        </authorList>
    </citation>
    <scope>NUCLEOTIDE SEQUENCE [LARGE SCALE GENOMIC DNA]</scope>
    <source>
        <strain evidence="1 2">NBRC 107125</strain>
    </source>
</reference>
<name>A0A1X9ND60_9GAMM</name>
<dbReference type="AlphaFoldDB" id="A0A1X9ND60"/>
<dbReference type="InterPro" id="IPR018531">
    <property type="entry name" value="DUF1993"/>
</dbReference>
<dbReference type="STRING" id="716816.BST96_01515"/>
<keyword evidence="2" id="KW-1185">Reference proteome</keyword>
<accession>A0A1X9ND60</accession>
<dbReference type="SUPFAM" id="SSF109854">
    <property type="entry name" value="DinB/YfiT-like putative metalloenzymes"/>
    <property type="match status" value="1"/>
</dbReference>
<gene>
    <name evidence="1" type="ORF">BST96_01515</name>
</gene>
<dbReference type="PANTHER" id="PTHR36922:SF1">
    <property type="entry name" value="DUF1993 DOMAIN-CONTAINING PROTEIN"/>
    <property type="match status" value="1"/>
</dbReference>
<proteinExistence type="predicted"/>
<dbReference type="PANTHER" id="PTHR36922">
    <property type="entry name" value="BLL2446 PROTEIN"/>
    <property type="match status" value="1"/>
</dbReference>
<dbReference type="OrthoDB" id="338237at2"/>
<protein>
    <recommendedName>
        <fullName evidence="3">DUF1993 domain-containing protein</fullName>
    </recommendedName>
</protein>
<evidence type="ECO:0000313" key="1">
    <source>
        <dbReference type="EMBL" id="ARN72897.1"/>
    </source>
</evidence>
<dbReference type="EMBL" id="CP019343">
    <property type="protein sequence ID" value="ARN72897.1"/>
    <property type="molecule type" value="Genomic_DNA"/>
</dbReference>
<dbReference type="InterPro" id="IPR034660">
    <property type="entry name" value="DinB/YfiT-like"/>
</dbReference>
<dbReference type="KEGG" id="osg:BST96_01515"/>
<sequence>MSISLYDVSVSNYLQILRAMEGVLAKGAEFYPAQGRDLNEVLETKLRDDMLPFRFQLISVVHHSLGAINGIKGGIFTPPPSMPDVDYAGFQALVADAITQLEALSQDEVNGLSEQALKFKLGDFEMPFIGQDFVLSFSLPNFYFHATTAYDMLRIDGVPLGKKDFLGAMRMAS</sequence>
<dbReference type="Pfam" id="PF09351">
    <property type="entry name" value="DUF1993"/>
    <property type="match status" value="1"/>
</dbReference>
<dbReference type="RefSeq" id="WP_085756988.1">
    <property type="nucleotide sequence ID" value="NZ_CP019343.1"/>
</dbReference>
<organism evidence="1 2">
    <name type="scientific">Oceanicoccus sagamiensis</name>
    <dbReference type="NCBI Taxonomy" id="716816"/>
    <lineage>
        <taxon>Bacteria</taxon>
        <taxon>Pseudomonadati</taxon>
        <taxon>Pseudomonadota</taxon>
        <taxon>Gammaproteobacteria</taxon>
        <taxon>Cellvibrionales</taxon>
        <taxon>Spongiibacteraceae</taxon>
        <taxon>Oceanicoccus</taxon>
    </lineage>
</organism>
<dbReference type="Proteomes" id="UP000193450">
    <property type="component" value="Chromosome"/>
</dbReference>
<evidence type="ECO:0008006" key="3">
    <source>
        <dbReference type="Google" id="ProtNLM"/>
    </source>
</evidence>